<proteinExistence type="predicted"/>
<keyword evidence="2" id="KW-0268">Exocytosis</keyword>
<dbReference type="GO" id="GO:0030165">
    <property type="term" value="F:PDZ domain binding"/>
    <property type="evidence" value="ECO:0007669"/>
    <property type="project" value="TreeGrafter"/>
</dbReference>
<keyword evidence="4" id="KW-0800">Toxin</keyword>
<feature type="repeat" description="ANK" evidence="6">
    <location>
        <begin position="192"/>
        <end position="224"/>
    </location>
</feature>
<accession>A0A6G1S7Z7</accession>
<dbReference type="InterPro" id="IPR002110">
    <property type="entry name" value="Ankyrin_rpt"/>
</dbReference>
<feature type="repeat" description="ANK" evidence="6">
    <location>
        <begin position="159"/>
        <end position="191"/>
    </location>
</feature>
<comment type="subcellular location">
    <subcellularLocation>
        <location evidence="1">Target cell membrane</location>
    </subcellularLocation>
</comment>
<dbReference type="SUPFAM" id="SSF48403">
    <property type="entry name" value="Ankyrin repeat"/>
    <property type="match status" value="1"/>
</dbReference>
<feature type="repeat" description="ANK" evidence="6">
    <location>
        <begin position="225"/>
        <end position="257"/>
    </location>
</feature>
<dbReference type="GO" id="GO:0044231">
    <property type="term" value="C:host cell presynaptic membrane"/>
    <property type="evidence" value="ECO:0007669"/>
    <property type="project" value="UniProtKB-KW"/>
</dbReference>
<evidence type="ECO:0000256" key="2">
    <source>
        <dbReference type="ARBA" id="ARBA00022483"/>
    </source>
</evidence>
<dbReference type="Gene3D" id="1.25.40.20">
    <property type="entry name" value="Ankyrin repeat-containing domain"/>
    <property type="match status" value="3"/>
</dbReference>
<keyword evidence="5" id="KW-1053">Target membrane</keyword>
<dbReference type="PROSITE" id="PS50297">
    <property type="entry name" value="ANK_REP_REGION"/>
    <property type="match status" value="7"/>
</dbReference>
<keyword evidence="4" id="KW-0528">Neurotoxin</keyword>
<evidence type="ECO:0000256" key="5">
    <source>
        <dbReference type="ARBA" id="ARBA00023298"/>
    </source>
</evidence>
<sequence>MAFQESAISAMAASARRDSRSLVINVNGTSNEQQQRQSPMRASNHVIVRTAQSGASNHLTSAEQKILKAIKHNDLVTVTRLLESPDLFSLNVNFNKLLFACCEYDRKDILRKLVKFDSNVNQTNEDSITCLMTAARKNHYECILVLLSNGAKVNLVDNYEWTALMYASYYGHVESVKLLLDAGAFVNVFDMDHLSSLIWASGRGHLEVVRLLLKFGAKVDACDKYGTTPLIWACRKGHNEVVECLLQAGANVNATGMFGWSALLTTVRGNYLETTKILLRHECVNVNTCDSQRLSPLMIASKDGLVDIAKLLIEKDAFVNLSDRYGHTALIHATKSGHVEIVEVLIKAKADIDHIGFDKKSATFWSVEKGYIEVTRALLKMNPNLEIITNEGETCLIRAVKLRRYDIISLLLNHGAKVSATDKYGDTVLHTAVRMQSKTIVELLLTNPKNCQLIYKPNKRKETPFSIDQNNPRPIFPSLFDDFENKKASLFSSRPFDTIDNNHHQRQQLQPSGADDRGMNHDLMGKMTTPLQCINLISHNTAGPRDLENEPPQLDAFCKRSSCSGTIESSPELGGGDGGDRHRQPKGGLSERNSQSNPVN</sequence>
<dbReference type="SMART" id="SM00248">
    <property type="entry name" value="ANK"/>
    <property type="match status" value="11"/>
</dbReference>
<feature type="repeat" description="ANK" evidence="6">
    <location>
        <begin position="391"/>
        <end position="423"/>
    </location>
</feature>
<keyword evidence="8" id="KW-0808">Transferase</keyword>
<organism evidence="8">
    <name type="scientific">Aceria tosichella</name>
    <name type="common">wheat curl mite</name>
    <dbReference type="NCBI Taxonomy" id="561515"/>
    <lineage>
        <taxon>Eukaryota</taxon>
        <taxon>Metazoa</taxon>
        <taxon>Ecdysozoa</taxon>
        <taxon>Arthropoda</taxon>
        <taxon>Chelicerata</taxon>
        <taxon>Arachnida</taxon>
        <taxon>Acari</taxon>
        <taxon>Acariformes</taxon>
        <taxon>Trombidiformes</taxon>
        <taxon>Prostigmata</taxon>
        <taxon>Eupodina</taxon>
        <taxon>Eriophyoidea</taxon>
        <taxon>Eriophyidae</taxon>
        <taxon>Eriophyinae</taxon>
        <taxon>Aceriini</taxon>
        <taxon>Aceria</taxon>
    </lineage>
</organism>
<evidence type="ECO:0000256" key="1">
    <source>
        <dbReference type="ARBA" id="ARBA00004175"/>
    </source>
</evidence>
<protein>
    <submittedName>
        <fullName evidence="8">Kinase D-interacting substrate</fullName>
    </submittedName>
</protein>
<evidence type="ECO:0000256" key="7">
    <source>
        <dbReference type="SAM" id="MobiDB-lite"/>
    </source>
</evidence>
<feature type="region of interest" description="Disordered" evidence="7">
    <location>
        <begin position="494"/>
        <end position="524"/>
    </location>
</feature>
<dbReference type="InterPro" id="IPR036770">
    <property type="entry name" value="Ankyrin_rpt-contain_sf"/>
</dbReference>
<evidence type="ECO:0000313" key="8">
    <source>
        <dbReference type="EMBL" id="MDE46060.1"/>
    </source>
</evidence>
<dbReference type="InterPro" id="IPR052771">
    <property type="entry name" value="Neurotrophin_sig_adaptor"/>
</dbReference>
<dbReference type="PROSITE" id="PS50088">
    <property type="entry name" value="ANK_REPEAT"/>
    <property type="match status" value="7"/>
</dbReference>
<dbReference type="PANTHER" id="PTHR24116:SF0">
    <property type="entry name" value="KINASE D-INTERACTING SUBSTRATE OF 220 KDA"/>
    <property type="match status" value="1"/>
</dbReference>
<feature type="compositionally biased region" description="Polar residues" evidence="7">
    <location>
        <begin position="591"/>
        <end position="600"/>
    </location>
</feature>
<evidence type="ECO:0000256" key="3">
    <source>
        <dbReference type="ARBA" id="ARBA00022537"/>
    </source>
</evidence>
<keyword evidence="5" id="KW-0472">Membrane</keyword>
<dbReference type="AlphaFoldDB" id="A0A6G1S7Z7"/>
<keyword evidence="8" id="KW-0418">Kinase</keyword>
<name>A0A6G1S7Z7_9ACAR</name>
<dbReference type="PANTHER" id="PTHR24116">
    <property type="entry name" value="KINASE D-INTERACTING SUBSTRATE OF 220 KDA"/>
    <property type="match status" value="1"/>
</dbReference>
<dbReference type="GO" id="GO:0019887">
    <property type="term" value="F:protein kinase regulator activity"/>
    <property type="evidence" value="ECO:0007669"/>
    <property type="project" value="TreeGrafter"/>
</dbReference>
<feature type="repeat" description="ANK" evidence="6">
    <location>
        <begin position="325"/>
        <end position="353"/>
    </location>
</feature>
<dbReference type="GO" id="GO:0006887">
    <property type="term" value="P:exocytosis"/>
    <property type="evidence" value="ECO:0007669"/>
    <property type="project" value="UniProtKB-KW"/>
</dbReference>
<reference evidence="8" key="1">
    <citation type="submission" date="2018-10" db="EMBL/GenBank/DDBJ databases">
        <title>Transcriptome assembly of Aceria tosichella (Wheat curl mite) Type 2.</title>
        <authorList>
            <person name="Scully E.D."/>
            <person name="Geib S.M."/>
            <person name="Palmer N.A."/>
            <person name="Gupta A.K."/>
            <person name="Sarath G."/>
            <person name="Tatineni S."/>
        </authorList>
    </citation>
    <scope>NUCLEOTIDE SEQUENCE</scope>
    <source>
        <strain evidence="8">LincolnNE</strain>
    </source>
</reference>
<feature type="repeat" description="ANK" evidence="6">
    <location>
        <begin position="126"/>
        <end position="158"/>
    </location>
</feature>
<keyword evidence="4" id="KW-0638">Presynaptic neurotoxin</keyword>
<dbReference type="PRINTS" id="PR01415">
    <property type="entry name" value="ANKYRIN"/>
</dbReference>
<feature type="region of interest" description="Disordered" evidence="7">
    <location>
        <begin position="542"/>
        <end position="600"/>
    </location>
</feature>
<keyword evidence="6" id="KW-0040">ANK repeat</keyword>
<dbReference type="Pfam" id="PF00023">
    <property type="entry name" value="Ank"/>
    <property type="match status" value="1"/>
</dbReference>
<dbReference type="GO" id="GO:0044218">
    <property type="term" value="C:other organism cell membrane"/>
    <property type="evidence" value="ECO:0007669"/>
    <property type="project" value="UniProtKB-KW"/>
</dbReference>
<feature type="repeat" description="ANK" evidence="6">
    <location>
        <begin position="292"/>
        <end position="324"/>
    </location>
</feature>
<gene>
    <name evidence="8" type="primary">Kidins220</name>
    <name evidence="8" type="ORF">g.15189</name>
</gene>
<keyword evidence="3" id="KW-1052">Target cell membrane</keyword>
<dbReference type="GO" id="GO:0016301">
    <property type="term" value="F:kinase activity"/>
    <property type="evidence" value="ECO:0007669"/>
    <property type="project" value="UniProtKB-KW"/>
</dbReference>
<evidence type="ECO:0000256" key="6">
    <source>
        <dbReference type="PROSITE-ProRule" id="PRU00023"/>
    </source>
</evidence>
<evidence type="ECO:0000256" key="4">
    <source>
        <dbReference type="ARBA" id="ARBA00023028"/>
    </source>
</evidence>
<dbReference type="Pfam" id="PF12796">
    <property type="entry name" value="Ank_2"/>
    <property type="match status" value="4"/>
</dbReference>
<feature type="compositionally biased region" description="Basic and acidic residues" evidence="7">
    <location>
        <begin position="514"/>
        <end position="524"/>
    </location>
</feature>
<dbReference type="EMBL" id="GGYP01001289">
    <property type="protein sequence ID" value="MDE46060.1"/>
    <property type="molecule type" value="Transcribed_RNA"/>
</dbReference>